<proteinExistence type="predicted"/>
<dbReference type="EMBL" id="MEAU01000056">
    <property type="protein sequence ID" value="OJA40254.1"/>
    <property type="molecule type" value="Genomic_DNA"/>
</dbReference>
<reference evidence="4" key="2">
    <citation type="submission" date="2016-08" db="EMBL/GenBank/DDBJ databases">
        <title>Population biology and virulence potential of Burkholderia ubonensis.</title>
        <authorList>
            <person name="Price E.P."/>
            <person name="Currie B.J."/>
            <person name="Wagner D.M."/>
        </authorList>
    </citation>
    <scope>NUCLEOTIDE SEQUENCE [LARGE SCALE GENOMIC DNA]</scope>
    <source>
        <strain evidence="4">MSMB0103</strain>
    </source>
</reference>
<dbReference type="Proteomes" id="UP000183667">
    <property type="component" value="Unassembled WGS sequence"/>
</dbReference>
<accession>A0AAU8USP1</accession>
<evidence type="ECO:0000313" key="2">
    <source>
        <dbReference type="EMBL" id="OJA40254.1"/>
    </source>
</evidence>
<evidence type="ECO:0000313" key="4">
    <source>
        <dbReference type="Proteomes" id="UP000183667"/>
    </source>
</evidence>
<evidence type="ECO:0000313" key="3">
    <source>
        <dbReference type="Proteomes" id="UP000095100"/>
    </source>
</evidence>
<organism evidence="1 3">
    <name type="scientific">Burkholderia ubonensis</name>
    <dbReference type="NCBI Taxonomy" id="101571"/>
    <lineage>
        <taxon>Bacteria</taxon>
        <taxon>Pseudomonadati</taxon>
        <taxon>Pseudomonadota</taxon>
        <taxon>Betaproteobacteria</taxon>
        <taxon>Burkholderiales</taxon>
        <taxon>Burkholderiaceae</taxon>
        <taxon>Burkholderia</taxon>
        <taxon>Burkholderia cepacia complex</taxon>
    </lineage>
</organism>
<dbReference type="EMBL" id="CP013446">
    <property type="protein sequence ID" value="AOK21897.1"/>
    <property type="molecule type" value="Genomic_DNA"/>
</dbReference>
<evidence type="ECO:0008006" key="5">
    <source>
        <dbReference type="Google" id="ProtNLM"/>
    </source>
</evidence>
<reference evidence="2" key="3">
    <citation type="submission" date="2016-08" db="EMBL/GenBank/DDBJ databases">
        <authorList>
            <person name="Price E.P."/>
            <person name="Currie B.J."/>
            <person name="Wagner D.M."/>
        </authorList>
    </citation>
    <scope>NUCLEOTIDE SEQUENCE</scope>
    <source>
        <strain evidence="2">MSMB0103</strain>
    </source>
</reference>
<reference evidence="1 3" key="1">
    <citation type="submission" date="2015-12" db="EMBL/GenBank/DDBJ databases">
        <title>Diversity of Burkholderia near neighbor genomes.</title>
        <authorList>
            <person name="Sahl J."/>
            <person name="Wagner D."/>
            <person name="Keim P."/>
        </authorList>
    </citation>
    <scope>NUCLEOTIDE SEQUENCE [LARGE SCALE GENOMIC DNA]</scope>
    <source>
        <strain evidence="1 3">MSMB1189WGS</strain>
    </source>
</reference>
<dbReference type="AlphaFoldDB" id="A0AAU8USP1"/>
<sequence>MLRDQLDEQFGIPPDAPRVITAGTLTLTLDRAGRLCSLDFYTNVDHWQKVDTLPPIPVSPHTPSFGAAFDALGRASAQEPAVGYDRASQCIYLIWRDDASVGYAIAPNLSVAATPDGRLARIELAGISPF</sequence>
<protein>
    <recommendedName>
        <fullName evidence="5">RES domain-containing protein</fullName>
    </recommendedName>
</protein>
<gene>
    <name evidence="2" type="ORF">BGV66_28285</name>
    <name evidence="1" type="ORF">WK67_03535</name>
</gene>
<evidence type="ECO:0000313" key="1">
    <source>
        <dbReference type="EMBL" id="AOK21897.1"/>
    </source>
</evidence>
<name>A0AAU8USP1_9BURK</name>
<dbReference type="Proteomes" id="UP000095100">
    <property type="component" value="Chromosome 1"/>
</dbReference>